<dbReference type="SUPFAM" id="SSF55846">
    <property type="entry name" value="N-acetylmuramoyl-L-alanine amidase-like"/>
    <property type="match status" value="1"/>
</dbReference>
<accession>A0ABP3E6M1</accession>
<dbReference type="InterPro" id="IPR036505">
    <property type="entry name" value="Amidase/PGRP_sf"/>
</dbReference>
<evidence type="ECO:0000259" key="3">
    <source>
        <dbReference type="SMART" id="SM00701"/>
    </source>
</evidence>
<dbReference type="Gene3D" id="3.40.80.10">
    <property type="entry name" value="Peptidoglycan recognition protein-like"/>
    <property type="match status" value="1"/>
</dbReference>
<keyword evidence="2" id="KW-0732">Signal</keyword>
<evidence type="ECO:0000313" key="5">
    <source>
        <dbReference type="Proteomes" id="UP001500967"/>
    </source>
</evidence>
<dbReference type="RefSeq" id="WP_344650654.1">
    <property type="nucleotide sequence ID" value="NZ_BAAAGX010000016.1"/>
</dbReference>
<feature type="domain" description="Peptidoglycan recognition protein family" evidence="3">
    <location>
        <begin position="160"/>
        <end position="327"/>
    </location>
</feature>
<feature type="chain" id="PRO_5045235500" description="Peptidoglycan recognition protein family domain-containing protein" evidence="2">
    <location>
        <begin position="30"/>
        <end position="368"/>
    </location>
</feature>
<dbReference type="PANTHER" id="PTHR11022:SF41">
    <property type="entry name" value="PEPTIDOGLYCAN-RECOGNITION PROTEIN LC-RELATED"/>
    <property type="match status" value="1"/>
</dbReference>
<dbReference type="InterPro" id="IPR002502">
    <property type="entry name" value="Amidase_domain"/>
</dbReference>
<dbReference type="Pfam" id="PF01510">
    <property type="entry name" value="Amidase_2"/>
    <property type="match status" value="1"/>
</dbReference>
<evidence type="ECO:0000313" key="4">
    <source>
        <dbReference type="EMBL" id="GAA0253153.1"/>
    </source>
</evidence>
<dbReference type="SMART" id="SM00701">
    <property type="entry name" value="PGRP"/>
    <property type="match status" value="1"/>
</dbReference>
<gene>
    <name evidence="4" type="ORF">GCM10009539_42940</name>
</gene>
<organism evidence="4 5">
    <name type="scientific">Cryptosporangium japonicum</name>
    <dbReference type="NCBI Taxonomy" id="80872"/>
    <lineage>
        <taxon>Bacteria</taxon>
        <taxon>Bacillati</taxon>
        <taxon>Actinomycetota</taxon>
        <taxon>Actinomycetes</taxon>
        <taxon>Cryptosporangiales</taxon>
        <taxon>Cryptosporangiaceae</taxon>
        <taxon>Cryptosporangium</taxon>
    </lineage>
</organism>
<dbReference type="InterPro" id="IPR006619">
    <property type="entry name" value="PGRP_domain_met/bac"/>
</dbReference>
<dbReference type="Proteomes" id="UP001500967">
    <property type="component" value="Unassembled WGS sequence"/>
</dbReference>
<dbReference type="CDD" id="cd06583">
    <property type="entry name" value="PGRP"/>
    <property type="match status" value="1"/>
</dbReference>
<comment type="caution">
    <text evidence="4">The sequence shown here is derived from an EMBL/GenBank/DDBJ whole genome shotgun (WGS) entry which is preliminary data.</text>
</comment>
<dbReference type="PANTHER" id="PTHR11022">
    <property type="entry name" value="PEPTIDOGLYCAN RECOGNITION PROTEIN"/>
    <property type="match status" value="1"/>
</dbReference>
<dbReference type="InterPro" id="IPR015510">
    <property type="entry name" value="PGRP"/>
</dbReference>
<dbReference type="InterPro" id="IPR006311">
    <property type="entry name" value="TAT_signal"/>
</dbReference>
<feature type="signal peptide" evidence="2">
    <location>
        <begin position="1"/>
        <end position="29"/>
    </location>
</feature>
<proteinExistence type="inferred from homology"/>
<evidence type="ECO:0000256" key="2">
    <source>
        <dbReference type="SAM" id="SignalP"/>
    </source>
</evidence>
<protein>
    <recommendedName>
        <fullName evidence="3">Peptidoglycan recognition protein family domain-containing protein</fullName>
    </recommendedName>
</protein>
<evidence type="ECO:0000256" key="1">
    <source>
        <dbReference type="ARBA" id="ARBA00007553"/>
    </source>
</evidence>
<reference evidence="5" key="1">
    <citation type="journal article" date="2019" name="Int. J. Syst. Evol. Microbiol.">
        <title>The Global Catalogue of Microorganisms (GCM) 10K type strain sequencing project: providing services to taxonomists for standard genome sequencing and annotation.</title>
        <authorList>
            <consortium name="The Broad Institute Genomics Platform"/>
            <consortium name="The Broad Institute Genome Sequencing Center for Infectious Disease"/>
            <person name="Wu L."/>
            <person name="Ma J."/>
        </authorList>
    </citation>
    <scope>NUCLEOTIDE SEQUENCE [LARGE SCALE GENOMIC DNA]</scope>
    <source>
        <strain evidence="5">JCM 10425</strain>
    </source>
</reference>
<sequence>MPSRRSVLAAAAGVLAGLPVLGAPGTALAAPGPAPAAGSPIPDTLASKLAVNARRKADESKFPLTHLAVGWTGPADGAAVRVRTRSGWGDWTALHGCDGGRDGRAVAKRALINVPGGVGYELTLPGTGTVTELNTVDGPTRATAAATGSSTPLSTRKVGRPYLSRAAWGADETLRFTDDGVERFPADYYPVQTVTVHHSAGINDDPDPAATMRAIYYDQTITRDFGDFGYHLAIDEAGRVYEGRWSGTDPFPVYGGPLGPGGRPRMNNAAHVGGFNAGNVGIVLLGDFTGRQPTAAARRSLTYLLAAIVALGGLDPLGTTAYVNPISGATKTVPTIPGHREWAATLCPGDLFFPELASVRQDVADLLG</sequence>
<name>A0ABP3E6M1_9ACTN</name>
<dbReference type="EMBL" id="BAAAGX010000016">
    <property type="protein sequence ID" value="GAA0253153.1"/>
    <property type="molecule type" value="Genomic_DNA"/>
</dbReference>
<dbReference type="PROSITE" id="PS51318">
    <property type="entry name" value="TAT"/>
    <property type="match status" value="1"/>
</dbReference>
<comment type="similarity">
    <text evidence="1">Belongs to the N-acetylmuramoyl-L-alanine amidase 2 family.</text>
</comment>
<keyword evidence="5" id="KW-1185">Reference proteome</keyword>